<evidence type="ECO:0000256" key="1">
    <source>
        <dbReference type="SAM" id="MobiDB-lite"/>
    </source>
</evidence>
<keyword evidence="2" id="KW-0812">Transmembrane</keyword>
<protein>
    <submittedName>
        <fullName evidence="3">Uncharacterized protein</fullName>
    </submittedName>
</protein>
<keyword evidence="2" id="KW-1133">Transmembrane helix</keyword>
<reference evidence="3 4" key="1">
    <citation type="submission" date="2024-03" db="EMBL/GenBank/DDBJ databases">
        <authorList>
            <person name="Brejova B."/>
        </authorList>
    </citation>
    <scope>NUCLEOTIDE SEQUENCE [LARGE SCALE GENOMIC DNA]</scope>
    <source>
        <strain evidence="3 4">CBS 14171</strain>
    </source>
</reference>
<evidence type="ECO:0000313" key="3">
    <source>
        <dbReference type="EMBL" id="CAK9435455.1"/>
    </source>
</evidence>
<sequence>MPGSAIENENEHNEHCGTTTTSRLRKFDKQLLDQAAPTSYMDEDDQIEYIHTLNLYNLQQYMLYMRWVMYLYTVEIIATIATQLVAKEAHIVNLLFLLGICLNIICIIQLPRDLIKFKKWIVVVTAVITLQVAWIDVVVQPRYYMAGLSLVNFVMPRLFQRWFESVGESVEQLNGLKYKYKNV</sequence>
<evidence type="ECO:0000313" key="4">
    <source>
        <dbReference type="Proteomes" id="UP001497383"/>
    </source>
</evidence>
<dbReference type="Proteomes" id="UP001497383">
    <property type="component" value="Chromosome 1"/>
</dbReference>
<gene>
    <name evidence="3" type="ORF">LODBEIA_P01820</name>
</gene>
<feature type="transmembrane region" description="Helical" evidence="2">
    <location>
        <begin position="120"/>
        <end position="137"/>
    </location>
</feature>
<accession>A0ABP0ZEF0</accession>
<evidence type="ECO:0000256" key="2">
    <source>
        <dbReference type="SAM" id="Phobius"/>
    </source>
</evidence>
<organism evidence="3 4">
    <name type="scientific">Lodderomyces beijingensis</name>
    <dbReference type="NCBI Taxonomy" id="1775926"/>
    <lineage>
        <taxon>Eukaryota</taxon>
        <taxon>Fungi</taxon>
        <taxon>Dikarya</taxon>
        <taxon>Ascomycota</taxon>
        <taxon>Saccharomycotina</taxon>
        <taxon>Pichiomycetes</taxon>
        <taxon>Debaryomycetaceae</taxon>
        <taxon>Candida/Lodderomyces clade</taxon>
        <taxon>Lodderomyces</taxon>
    </lineage>
</organism>
<feature type="transmembrane region" description="Helical" evidence="2">
    <location>
        <begin position="67"/>
        <end position="85"/>
    </location>
</feature>
<keyword evidence="4" id="KW-1185">Reference proteome</keyword>
<dbReference type="RefSeq" id="XP_066827120.1">
    <property type="nucleotide sequence ID" value="XM_066971750.1"/>
</dbReference>
<keyword evidence="2" id="KW-0472">Membrane</keyword>
<proteinExistence type="predicted"/>
<feature type="region of interest" description="Disordered" evidence="1">
    <location>
        <begin position="1"/>
        <end position="21"/>
    </location>
</feature>
<dbReference type="GeneID" id="92205378"/>
<name>A0ABP0ZEF0_9ASCO</name>
<dbReference type="EMBL" id="OZ022405">
    <property type="protein sequence ID" value="CAK9435455.1"/>
    <property type="molecule type" value="Genomic_DNA"/>
</dbReference>
<feature type="transmembrane region" description="Helical" evidence="2">
    <location>
        <begin position="91"/>
        <end position="108"/>
    </location>
</feature>